<dbReference type="GO" id="GO:0005758">
    <property type="term" value="C:mitochondrial intermembrane space"/>
    <property type="evidence" value="ECO:0007669"/>
    <property type="project" value="InterPro"/>
</dbReference>
<evidence type="ECO:0000259" key="1">
    <source>
        <dbReference type="PROSITE" id="PS50904"/>
    </source>
</evidence>
<organism evidence="2 3">
    <name type="scientific">Artemia franciscana</name>
    <name type="common">Brine shrimp</name>
    <name type="synonym">Artemia sanfranciscana</name>
    <dbReference type="NCBI Taxonomy" id="6661"/>
    <lineage>
        <taxon>Eukaryota</taxon>
        <taxon>Metazoa</taxon>
        <taxon>Ecdysozoa</taxon>
        <taxon>Arthropoda</taxon>
        <taxon>Crustacea</taxon>
        <taxon>Branchiopoda</taxon>
        <taxon>Anostraca</taxon>
        <taxon>Artemiidae</taxon>
        <taxon>Artemia</taxon>
    </lineage>
</organism>
<dbReference type="Pfam" id="PF04707">
    <property type="entry name" value="PRELI"/>
    <property type="match status" value="1"/>
</dbReference>
<name>A0AA88HFH9_ARTSF</name>
<proteinExistence type="predicted"/>
<dbReference type="EMBL" id="JAVRJZ010000018">
    <property type="protein sequence ID" value="KAK2708140.1"/>
    <property type="molecule type" value="Genomic_DNA"/>
</dbReference>
<dbReference type="PANTHER" id="PTHR11158">
    <property type="entry name" value="MSF1/PX19 RELATED"/>
    <property type="match status" value="1"/>
</dbReference>
<evidence type="ECO:0000313" key="2">
    <source>
        <dbReference type="EMBL" id="KAK2708140.1"/>
    </source>
</evidence>
<reference evidence="2" key="1">
    <citation type="submission" date="2023-07" db="EMBL/GenBank/DDBJ databases">
        <title>Chromosome-level genome assembly of Artemia franciscana.</title>
        <authorList>
            <person name="Jo E."/>
        </authorList>
    </citation>
    <scope>NUCLEOTIDE SEQUENCE</scope>
    <source>
        <tissue evidence="2">Whole body</tissue>
    </source>
</reference>
<comment type="caution">
    <text evidence="2">The sequence shown here is derived from an EMBL/GenBank/DDBJ whole genome shotgun (WGS) entry which is preliminary data.</text>
</comment>
<dbReference type="Proteomes" id="UP001187531">
    <property type="component" value="Unassembled WGS sequence"/>
</dbReference>
<evidence type="ECO:0000313" key="3">
    <source>
        <dbReference type="Proteomes" id="UP001187531"/>
    </source>
</evidence>
<dbReference type="AlphaFoldDB" id="A0AA88HFH9"/>
<sequence>MKIWTSEHTFNHPWETVAQAMWRKYPNPHNQAVVAIDVLDRTVKEDGTLQSDRLISSNWHLPDWAKRIVGAADFCYAREHSTVDPTKKEITMYTTNLTFCNILSVDERLSYSVDPTDSTKTHMKQEAVIAVRGVPLSSYMESFLANTISSNARKGRLAMEWVIGKINTEVNDLKASASTLCQSIDDVAHEIQILATPKVSAASPETKT</sequence>
<dbReference type="InterPro" id="IPR006797">
    <property type="entry name" value="PRELI/MSF1_dom"/>
</dbReference>
<keyword evidence="3" id="KW-1185">Reference proteome</keyword>
<feature type="domain" description="PRELI/MSF1" evidence="1">
    <location>
        <begin position="1"/>
        <end position="171"/>
    </location>
</feature>
<dbReference type="PROSITE" id="PS50904">
    <property type="entry name" value="PRELI_MSF1"/>
    <property type="match status" value="1"/>
</dbReference>
<gene>
    <name evidence="2" type="ORF">QYM36_013904</name>
</gene>
<accession>A0AA88HFH9</accession>
<protein>
    <recommendedName>
        <fullName evidence="1">PRELI/MSF1 domain-containing protein</fullName>
    </recommendedName>
</protein>
<dbReference type="InterPro" id="IPR037365">
    <property type="entry name" value="Slowmo/Ups"/>
</dbReference>